<proteinExistence type="predicted"/>
<feature type="non-terminal residue" evidence="3">
    <location>
        <position position="1"/>
    </location>
</feature>
<evidence type="ECO:0000313" key="3">
    <source>
        <dbReference type="EMBL" id="KZT73987.1"/>
    </source>
</evidence>
<dbReference type="AlphaFoldDB" id="A0A165TUV1"/>
<gene>
    <name evidence="3" type="ORF">DAEQUDRAFT_660790</name>
</gene>
<accession>A0A165TUV1</accession>
<protein>
    <recommendedName>
        <fullName evidence="2">DUF6589 domain-containing protein</fullName>
    </recommendedName>
</protein>
<evidence type="ECO:0000256" key="1">
    <source>
        <dbReference type="SAM" id="MobiDB-lite"/>
    </source>
</evidence>
<dbReference type="EMBL" id="KV429034">
    <property type="protein sequence ID" value="KZT73987.1"/>
    <property type="molecule type" value="Genomic_DNA"/>
</dbReference>
<evidence type="ECO:0000313" key="4">
    <source>
        <dbReference type="Proteomes" id="UP000076727"/>
    </source>
</evidence>
<name>A0A165TUV1_9APHY</name>
<sequence>VGNHVILVHGDLATCKRVQSLRQSRGEEATPFRRFQLVIFIIVLFHLKMACADGIWKIFIQPKKAQEDETSLMKQVAEIRPKETGKIGTKPGFRRMHEVIQHVGAASRLECWRQEISERRPSVATLEAWAESEPSEDDIEGLANILVKNYVADTHLSEQRYNSPAIRDEQFENTRMRERYFLLYEELTWAMNAGDIGRVEDCFLPWIFIFKGCGKHKYATQMVRFLHDLHFVYPAKLRRAIRMNMLVNPTGKKYHFRAVDWWVEHNNLYIKRIYGGRFSNRTKQRITKESMLIETFKKVRISLEEMFALEHRTFKHSPPKMQQTFRKLANYMRNVNTHAMVPGRKSTYSIADAWEMGMLKMFESGWNSGDSADKNTSGTSTSVGPTPPAVENEIDGDDGDLDVA</sequence>
<dbReference type="InterPro" id="IPR046496">
    <property type="entry name" value="DUF6589"/>
</dbReference>
<reference evidence="3 4" key="1">
    <citation type="journal article" date="2016" name="Mol. Biol. Evol.">
        <title>Comparative Genomics of Early-Diverging Mushroom-Forming Fungi Provides Insights into the Origins of Lignocellulose Decay Capabilities.</title>
        <authorList>
            <person name="Nagy L.G."/>
            <person name="Riley R."/>
            <person name="Tritt A."/>
            <person name="Adam C."/>
            <person name="Daum C."/>
            <person name="Floudas D."/>
            <person name="Sun H."/>
            <person name="Yadav J.S."/>
            <person name="Pangilinan J."/>
            <person name="Larsson K.H."/>
            <person name="Matsuura K."/>
            <person name="Barry K."/>
            <person name="Labutti K."/>
            <person name="Kuo R."/>
            <person name="Ohm R.A."/>
            <person name="Bhattacharya S.S."/>
            <person name="Shirouzu T."/>
            <person name="Yoshinaga Y."/>
            <person name="Martin F.M."/>
            <person name="Grigoriev I.V."/>
            <person name="Hibbett D.S."/>
        </authorList>
    </citation>
    <scope>NUCLEOTIDE SEQUENCE [LARGE SCALE GENOMIC DNA]</scope>
    <source>
        <strain evidence="3 4">L-15889</strain>
    </source>
</reference>
<dbReference type="STRING" id="1314783.A0A165TUV1"/>
<dbReference type="OrthoDB" id="4743193at2759"/>
<dbReference type="Proteomes" id="UP000076727">
    <property type="component" value="Unassembled WGS sequence"/>
</dbReference>
<evidence type="ECO:0000259" key="2">
    <source>
        <dbReference type="Pfam" id="PF20231"/>
    </source>
</evidence>
<feature type="region of interest" description="Disordered" evidence="1">
    <location>
        <begin position="369"/>
        <end position="404"/>
    </location>
</feature>
<feature type="compositionally biased region" description="Acidic residues" evidence="1">
    <location>
        <begin position="392"/>
        <end position="404"/>
    </location>
</feature>
<organism evidence="3 4">
    <name type="scientific">Daedalea quercina L-15889</name>
    <dbReference type="NCBI Taxonomy" id="1314783"/>
    <lineage>
        <taxon>Eukaryota</taxon>
        <taxon>Fungi</taxon>
        <taxon>Dikarya</taxon>
        <taxon>Basidiomycota</taxon>
        <taxon>Agaricomycotina</taxon>
        <taxon>Agaricomycetes</taxon>
        <taxon>Polyporales</taxon>
        <taxon>Fomitopsis</taxon>
    </lineage>
</organism>
<dbReference type="Pfam" id="PF20231">
    <property type="entry name" value="DUF6589"/>
    <property type="match status" value="1"/>
</dbReference>
<feature type="domain" description="DUF6589" evidence="2">
    <location>
        <begin position="3"/>
        <end position="316"/>
    </location>
</feature>
<keyword evidence="4" id="KW-1185">Reference proteome</keyword>